<comment type="similarity">
    <text evidence="1 2">Belongs to the glycosyl hydrolase 12 (cellulase H) family.</text>
</comment>
<sequence>MKFSTAVLCAGAAAVVSAAPSKTLNRRADFCDQWGSVETGSYTVYNNLWGEANADSGSQCTGVDSLSGSTLAWHTSWSWTGGTGQVKSYANVVLSDITQKQLSAISSLPTTWKWSYTGSDLVADVAYDLFTSSTAGGDEEYEIMVWLAALGGAGPISSTGSKVATTTIGGVSFDLYSGPNGQMTVFSFVASAEAQSFSADLMDFVDYLTANQGLSTSQYIKSIGAGTEPFTGSNAVFTTTEFSVSMS</sequence>
<dbReference type="EMBL" id="JAJVDC020000278">
    <property type="protein sequence ID" value="KAL1616163.1"/>
    <property type="molecule type" value="Genomic_DNA"/>
</dbReference>
<feature type="signal peptide" evidence="3">
    <location>
        <begin position="1"/>
        <end position="18"/>
    </location>
</feature>
<keyword evidence="2" id="KW-0378">Hydrolase</keyword>
<proteinExistence type="inferred from homology"/>
<evidence type="ECO:0000256" key="1">
    <source>
        <dbReference type="ARBA" id="ARBA00005519"/>
    </source>
</evidence>
<dbReference type="Proteomes" id="UP001521116">
    <property type="component" value="Unassembled WGS sequence"/>
</dbReference>
<comment type="caution">
    <text evidence="4">The sequence shown here is derived from an EMBL/GenBank/DDBJ whole genome shotgun (WGS) entry which is preliminary data.</text>
</comment>
<keyword evidence="2" id="KW-0119">Carbohydrate metabolism</keyword>
<keyword evidence="5" id="KW-1185">Reference proteome</keyword>
<keyword evidence="2" id="KW-0624">Polysaccharide degradation</keyword>
<name>A0ABR3SBD6_9PEZI</name>
<gene>
    <name evidence="4" type="ORF">SLS56_011527</name>
</gene>
<dbReference type="PANTHER" id="PTHR34002">
    <property type="entry name" value="BLR1656 PROTEIN"/>
    <property type="match status" value="1"/>
</dbReference>
<evidence type="ECO:0000313" key="4">
    <source>
        <dbReference type="EMBL" id="KAL1616163.1"/>
    </source>
</evidence>
<reference evidence="4 5" key="1">
    <citation type="submission" date="2024-02" db="EMBL/GenBank/DDBJ databases">
        <title>De novo assembly and annotation of 12 fungi associated with fruit tree decline syndrome in Ontario, Canada.</title>
        <authorList>
            <person name="Sulman M."/>
            <person name="Ellouze W."/>
            <person name="Ilyukhin E."/>
        </authorList>
    </citation>
    <scope>NUCLEOTIDE SEQUENCE [LARGE SCALE GENOMIC DNA]</scope>
    <source>
        <strain evidence="4 5">M1-105</strain>
    </source>
</reference>
<organism evidence="4 5">
    <name type="scientific">Neofusicoccum ribis</name>
    <dbReference type="NCBI Taxonomy" id="45134"/>
    <lineage>
        <taxon>Eukaryota</taxon>
        <taxon>Fungi</taxon>
        <taxon>Dikarya</taxon>
        <taxon>Ascomycota</taxon>
        <taxon>Pezizomycotina</taxon>
        <taxon>Dothideomycetes</taxon>
        <taxon>Dothideomycetes incertae sedis</taxon>
        <taxon>Botryosphaeriales</taxon>
        <taxon>Botryosphaeriaceae</taxon>
        <taxon>Neofusicoccum</taxon>
    </lineage>
</organism>
<dbReference type="Pfam" id="PF01670">
    <property type="entry name" value="Glyco_hydro_12"/>
    <property type="match status" value="1"/>
</dbReference>
<accession>A0ABR3SBD6</accession>
<dbReference type="SUPFAM" id="SSF49899">
    <property type="entry name" value="Concanavalin A-like lectins/glucanases"/>
    <property type="match status" value="1"/>
</dbReference>
<keyword evidence="3" id="KW-0732">Signal</keyword>
<dbReference type="InterPro" id="IPR013320">
    <property type="entry name" value="ConA-like_dom_sf"/>
</dbReference>
<protein>
    <recommendedName>
        <fullName evidence="6">Xyloglucan-specific endo-beta-1,4-glucanase A</fullName>
    </recommendedName>
</protein>
<feature type="chain" id="PRO_5046067305" description="Xyloglucan-specific endo-beta-1,4-glucanase A" evidence="3">
    <location>
        <begin position="19"/>
        <end position="247"/>
    </location>
</feature>
<evidence type="ECO:0000256" key="2">
    <source>
        <dbReference type="RuleBase" id="RU361163"/>
    </source>
</evidence>
<evidence type="ECO:0008006" key="6">
    <source>
        <dbReference type="Google" id="ProtNLM"/>
    </source>
</evidence>
<dbReference type="PANTHER" id="PTHR34002:SF9">
    <property type="entry name" value="XYLOGLUCAN-SPECIFIC ENDO-BETA-1,4-GLUCANASE A"/>
    <property type="match status" value="1"/>
</dbReference>
<dbReference type="InterPro" id="IPR013319">
    <property type="entry name" value="GH11/12"/>
</dbReference>
<dbReference type="InterPro" id="IPR002594">
    <property type="entry name" value="GH12"/>
</dbReference>
<keyword evidence="2" id="KW-0326">Glycosidase</keyword>
<evidence type="ECO:0000256" key="3">
    <source>
        <dbReference type="SAM" id="SignalP"/>
    </source>
</evidence>
<evidence type="ECO:0000313" key="5">
    <source>
        <dbReference type="Proteomes" id="UP001521116"/>
    </source>
</evidence>
<dbReference type="Gene3D" id="2.60.120.180">
    <property type="match status" value="1"/>
</dbReference>